<dbReference type="Pfam" id="PF12738">
    <property type="entry name" value="PTCB-BRCT"/>
    <property type="match status" value="1"/>
</dbReference>
<dbReference type="InterPro" id="IPR001357">
    <property type="entry name" value="BRCT_dom"/>
</dbReference>
<dbReference type="SUPFAM" id="SSF52113">
    <property type="entry name" value="BRCT domain"/>
    <property type="match status" value="6"/>
</dbReference>
<dbReference type="SMART" id="SM00292">
    <property type="entry name" value="BRCT"/>
    <property type="match status" value="5"/>
</dbReference>
<feature type="region of interest" description="Disordered" evidence="1">
    <location>
        <begin position="484"/>
        <end position="547"/>
    </location>
</feature>
<dbReference type="CDD" id="cd18437">
    <property type="entry name" value="BRCT_BRC1_like_rpt3"/>
    <property type="match status" value="1"/>
</dbReference>
<dbReference type="GO" id="GO:0006302">
    <property type="term" value="P:double-strand break repair"/>
    <property type="evidence" value="ECO:0007669"/>
    <property type="project" value="TreeGrafter"/>
</dbReference>
<protein>
    <submittedName>
        <fullName evidence="3">Regulator of Ty1 Transposition</fullName>
    </submittedName>
</protein>
<feature type="domain" description="BRCT" evidence="2">
    <location>
        <begin position="106"/>
        <end position="197"/>
    </location>
</feature>
<evidence type="ECO:0000256" key="1">
    <source>
        <dbReference type="SAM" id="MobiDB-lite"/>
    </source>
</evidence>
<keyword evidence="4" id="KW-1185">Reference proteome</keyword>
<dbReference type="FunFam" id="3.40.50.10190:FF:000048">
    <property type="entry name" value="DNA repair protein Rtt107"/>
    <property type="match status" value="1"/>
</dbReference>
<dbReference type="EMBL" id="CP120627">
    <property type="protein sequence ID" value="WEW55733.1"/>
    <property type="molecule type" value="Genomic_DNA"/>
</dbReference>
<dbReference type="Gene3D" id="3.40.50.10190">
    <property type="entry name" value="BRCT domain"/>
    <property type="match status" value="5"/>
</dbReference>
<dbReference type="CDD" id="cd17743">
    <property type="entry name" value="BRCT_BRC1_like_rpt5"/>
    <property type="match status" value="1"/>
</dbReference>
<evidence type="ECO:0000313" key="3">
    <source>
        <dbReference type="EMBL" id="WEW55733.1"/>
    </source>
</evidence>
<dbReference type="PROSITE" id="PS50172">
    <property type="entry name" value="BRCT"/>
    <property type="match status" value="5"/>
</dbReference>
<dbReference type="PANTHER" id="PTHR47667">
    <property type="entry name" value="REGULATOR OF TY1 TRANSPOSITION PROTEIN 107"/>
    <property type="match status" value="1"/>
</dbReference>
<dbReference type="GO" id="GO:0005634">
    <property type="term" value="C:nucleus"/>
    <property type="evidence" value="ECO:0007669"/>
    <property type="project" value="TreeGrafter"/>
</dbReference>
<dbReference type="GO" id="GO:1990683">
    <property type="term" value="P:DNA double-strand break attachment to nuclear envelope"/>
    <property type="evidence" value="ECO:0007669"/>
    <property type="project" value="TreeGrafter"/>
</dbReference>
<accession>A0AAF0DCG0</accession>
<dbReference type="InterPro" id="IPR053036">
    <property type="entry name" value="CellCycle_DNARepair_Reg"/>
</dbReference>
<proteinExistence type="predicted"/>
<evidence type="ECO:0000259" key="2">
    <source>
        <dbReference type="PROSITE" id="PS50172"/>
    </source>
</evidence>
<feature type="domain" description="BRCT" evidence="2">
    <location>
        <begin position="32"/>
        <end position="106"/>
    </location>
</feature>
<dbReference type="CDD" id="cd18436">
    <property type="entry name" value="BRCT_BRC1_like_rpt2"/>
    <property type="match status" value="1"/>
</dbReference>
<dbReference type="Pfam" id="PF16770">
    <property type="entry name" value="RTT107_BRCT_5"/>
    <property type="match status" value="1"/>
</dbReference>
<dbReference type="AlphaFoldDB" id="A0AAF0DCG0"/>
<dbReference type="PANTHER" id="PTHR47667:SF1">
    <property type="entry name" value="REGULATOR OF TY1 TRANSPOSITION PROTEIN 107"/>
    <property type="match status" value="1"/>
</dbReference>
<dbReference type="GO" id="GO:0035361">
    <property type="term" value="C:Cul8-RING ubiquitin ligase complex"/>
    <property type="evidence" value="ECO:0007669"/>
    <property type="project" value="TreeGrafter"/>
</dbReference>
<feature type="compositionally biased region" description="Basic and acidic residues" evidence="1">
    <location>
        <begin position="503"/>
        <end position="516"/>
    </location>
</feature>
<feature type="domain" description="BRCT" evidence="2">
    <location>
        <begin position="238"/>
        <end position="328"/>
    </location>
</feature>
<reference evidence="3" key="1">
    <citation type="submission" date="2023-03" db="EMBL/GenBank/DDBJ databases">
        <title>Emydomyces testavorans Genome Sequence.</title>
        <authorList>
            <person name="Hoyer L."/>
        </authorList>
    </citation>
    <scope>NUCLEOTIDE SEQUENCE</scope>
    <source>
        <strain evidence="3">16-2883</strain>
    </source>
</reference>
<dbReference type="CDD" id="cd18438">
    <property type="entry name" value="BRCT_BRC1_like_rpt4"/>
    <property type="match status" value="1"/>
</dbReference>
<organism evidence="3 4">
    <name type="scientific">Emydomyces testavorans</name>
    <dbReference type="NCBI Taxonomy" id="2070801"/>
    <lineage>
        <taxon>Eukaryota</taxon>
        <taxon>Fungi</taxon>
        <taxon>Dikarya</taxon>
        <taxon>Ascomycota</taxon>
        <taxon>Pezizomycotina</taxon>
        <taxon>Eurotiomycetes</taxon>
        <taxon>Eurotiomycetidae</taxon>
        <taxon>Onygenales</taxon>
        <taxon>Nannizziopsiaceae</taxon>
        <taxon>Emydomyces</taxon>
    </lineage>
</organism>
<feature type="domain" description="BRCT" evidence="2">
    <location>
        <begin position="340"/>
        <end position="412"/>
    </location>
</feature>
<feature type="domain" description="BRCT" evidence="2">
    <location>
        <begin position="635"/>
        <end position="699"/>
    </location>
</feature>
<dbReference type="InterPro" id="IPR036420">
    <property type="entry name" value="BRCT_dom_sf"/>
</dbReference>
<dbReference type="Proteomes" id="UP001219355">
    <property type="component" value="Chromosome 1"/>
</dbReference>
<gene>
    <name evidence="3" type="primary">ESC4</name>
    <name evidence="3" type="ORF">PRK78_001166</name>
</gene>
<sequence length="850" mass="95955">MADEPSYIEGGLFSQSRMCIVCSHQLDKDFASQLALTVEEYGGETLIHQSPAPLPPINEFTHLVSSTIDFPGHDAACDALIPVVKPQWIHASIAKKKLVNPRQYNPDPRLFLNDVVVHCIDIPEGDKDAIIGGVLAMGGLFASRFTGNTTHLVALTMNSQLCKVANEKLAHVKIVLPHWFDDCLKLGKRIDERPYQLPDPEILHAPHNAPVRLIANKDIIGASTPEPKAWSSVEDVREDLNVFDDKRVMISGDLKIGERLLQCLERLIVKGGGSVAHDVHDTDIYVCRYREGEDYKAASRLGKDVGNLSWLYHLIIHNTWISPLRRLLHYPVARDGIPGFNKLKISLSNYAGESRIYLENLIVAAGAECTKSLKQENTHLITAHGNSEKCTAAREWNLHVVNHLWLEDSYAKWQMKAVSDPRYTHFPQRTNLGEIVGRTRIDKFAIEEHFFPRDDENVSGENALPTIMQEKDANLPIQNATTEAKKLKSMRKTPVSKSVTPRAAKESKSATRRDRLSVQTPHVSRFIAHGKENTTPSTTGSRKSKDVAAARLQEIAPDISLYEREKRRAGGVVYGGRRKSDEQVIVSRKRSVEPEQVTDAEVKKQKTTKQPISMHLIISGYARWVGNSKLEDADRRHLRDLGIMVVRDASKCTHLAAPSILKTHKFVNALAYAPKIISCDFVTDCLEKDKLLDPDKYRLRDKASEKKYGFSLEKARQRAKNNKNKLLEGRTIFCVETIHGGFDAFKSIIETNGGQCALYRGRSVTIVGRRASEGGTKQEHDEHKDEVYLISGPDKNHMRLWPKFRTMVRDARKIPKIMRTEWLLEIALSQEWRWKDEYELTEENVRSAGD</sequence>
<name>A0AAF0DCG0_9EURO</name>
<evidence type="ECO:0000313" key="4">
    <source>
        <dbReference type="Proteomes" id="UP001219355"/>
    </source>
</evidence>